<comment type="caution">
    <text evidence="5">The sequence shown here is derived from an EMBL/GenBank/DDBJ whole genome shotgun (WGS) entry which is preliminary data.</text>
</comment>
<dbReference type="InterPro" id="IPR029498">
    <property type="entry name" value="HeLo_dom"/>
</dbReference>
<keyword evidence="6" id="KW-1185">Reference proteome</keyword>
<dbReference type="SMART" id="SM00175">
    <property type="entry name" value="RAB"/>
    <property type="match status" value="1"/>
</dbReference>
<dbReference type="InterPro" id="IPR003578">
    <property type="entry name" value="Small_GTPase_Rho"/>
</dbReference>
<feature type="region of interest" description="Disordered" evidence="3">
    <location>
        <begin position="386"/>
        <end position="416"/>
    </location>
</feature>
<accession>A0A9P1GYU1</accession>
<keyword evidence="1" id="KW-0547">Nucleotide-binding</keyword>
<dbReference type="PRINTS" id="PR00449">
    <property type="entry name" value="RASTRNSFRMNG"/>
</dbReference>
<dbReference type="Pfam" id="PF14479">
    <property type="entry name" value="HeLo"/>
    <property type="match status" value="1"/>
</dbReference>
<evidence type="ECO:0000313" key="5">
    <source>
        <dbReference type="EMBL" id="CAI4212810.1"/>
    </source>
</evidence>
<dbReference type="PROSITE" id="PS51419">
    <property type="entry name" value="RAB"/>
    <property type="match status" value="1"/>
</dbReference>
<dbReference type="InterPro" id="IPR038305">
    <property type="entry name" value="HeLo_sf"/>
</dbReference>
<gene>
    <name evidence="5" type="ORF">PPNO1_LOCUS2558</name>
</gene>
<dbReference type="SMART" id="SM00174">
    <property type="entry name" value="RHO"/>
    <property type="match status" value="1"/>
</dbReference>
<dbReference type="GO" id="GO:0003924">
    <property type="term" value="F:GTPase activity"/>
    <property type="evidence" value="ECO:0007669"/>
    <property type="project" value="InterPro"/>
</dbReference>
<dbReference type="InterPro" id="IPR001806">
    <property type="entry name" value="Small_GTPase"/>
</dbReference>
<dbReference type="OrthoDB" id="20872at2759"/>
<dbReference type="PROSITE" id="PS51420">
    <property type="entry name" value="RHO"/>
    <property type="match status" value="1"/>
</dbReference>
<dbReference type="GO" id="GO:0005525">
    <property type="term" value="F:GTP binding"/>
    <property type="evidence" value="ECO:0007669"/>
    <property type="project" value="UniProtKB-KW"/>
</dbReference>
<dbReference type="Gene3D" id="1.20.120.1020">
    <property type="entry name" value="Prion-inhibition and propagation, HeLo domain"/>
    <property type="match status" value="1"/>
</dbReference>
<dbReference type="GO" id="GO:0007264">
    <property type="term" value="P:small GTPase-mediated signal transduction"/>
    <property type="evidence" value="ECO:0007669"/>
    <property type="project" value="InterPro"/>
</dbReference>
<feature type="compositionally biased region" description="Acidic residues" evidence="3">
    <location>
        <begin position="393"/>
        <end position="413"/>
    </location>
</feature>
<name>A0A9P1GYU1_9PEZI</name>
<dbReference type="Proteomes" id="UP000838763">
    <property type="component" value="Unassembled WGS sequence"/>
</dbReference>
<dbReference type="PANTHER" id="PTHR24072">
    <property type="entry name" value="RHO FAMILY GTPASE"/>
    <property type="match status" value="1"/>
</dbReference>
<keyword evidence="2" id="KW-0342">GTP-binding</keyword>
<dbReference type="SUPFAM" id="SSF52540">
    <property type="entry name" value="P-loop containing nucleoside triphosphate hydrolases"/>
    <property type="match status" value="1"/>
</dbReference>
<evidence type="ECO:0000256" key="1">
    <source>
        <dbReference type="ARBA" id="ARBA00022741"/>
    </source>
</evidence>
<evidence type="ECO:0000259" key="4">
    <source>
        <dbReference type="Pfam" id="PF14479"/>
    </source>
</evidence>
<dbReference type="InterPro" id="IPR027417">
    <property type="entry name" value="P-loop_NTPase"/>
</dbReference>
<protein>
    <recommendedName>
        <fullName evidence="4">Prion-inhibition and propagation HeLo domain-containing protein</fullName>
    </recommendedName>
</protein>
<evidence type="ECO:0000256" key="3">
    <source>
        <dbReference type="SAM" id="MobiDB-lite"/>
    </source>
</evidence>
<dbReference type="Gene3D" id="3.40.50.300">
    <property type="entry name" value="P-loop containing nucleotide triphosphate hydrolases"/>
    <property type="match status" value="1"/>
</dbReference>
<feature type="domain" description="Prion-inhibition and propagation HeLo" evidence="4">
    <location>
        <begin position="5"/>
        <end position="199"/>
    </location>
</feature>
<organism evidence="5 6">
    <name type="scientific">Parascedosporium putredinis</name>
    <dbReference type="NCBI Taxonomy" id="1442378"/>
    <lineage>
        <taxon>Eukaryota</taxon>
        <taxon>Fungi</taxon>
        <taxon>Dikarya</taxon>
        <taxon>Ascomycota</taxon>
        <taxon>Pezizomycotina</taxon>
        <taxon>Sordariomycetes</taxon>
        <taxon>Hypocreomycetidae</taxon>
        <taxon>Microascales</taxon>
        <taxon>Microascaceae</taxon>
        <taxon>Parascedosporium</taxon>
    </lineage>
</organism>
<evidence type="ECO:0000256" key="2">
    <source>
        <dbReference type="ARBA" id="ARBA00023134"/>
    </source>
</evidence>
<dbReference type="AlphaFoldDB" id="A0A9P1GYU1"/>
<sequence length="487" mass="53919">MEAAGLVVGVAGLAGIFTACVDCYRLVRRGASFDMDYKILETKFNNQEFRLLSWGKADTLECISGLFENEKKLSSRFGLRLVQDRPGALVPALPLLPGTAAKAGLVTGVGRPHGRRSWRLFSSRGAKPVNQAGKMRSFRDTAIWVISDRDKFVELVQNLTDFNNDLDAMTRPLRDVAVRQRVYVEQEVEIIQDVQVLEEMAVASEHDSDVISDVVSVRLASIRSGTINTGTDSHNTTSYRTALAEIPATIDEVPEEPEFPARPDGKPLLESYKLVCTGDYDSGIIRLLIRFARGALPEVYMPVVFENWVADLNIDGMDTTLELWHTAGQETYELLRPLTYPDTHVVMICFRANNPTRTTRANIVKRWGSEVRKYCPRAPIILVGLNTPKKNESDDDGAAEGELGNSDDEEDPFEPLSITQDLGAPRYFFCDPATGFGVSELFDYATRAAIAFADAEGLKPQIQSGVVERLRRRLVGSSTSSIRSTTS</sequence>
<evidence type="ECO:0000313" key="6">
    <source>
        <dbReference type="Proteomes" id="UP000838763"/>
    </source>
</evidence>
<dbReference type="EMBL" id="CALLCH030000006">
    <property type="protein sequence ID" value="CAI4212810.1"/>
    <property type="molecule type" value="Genomic_DNA"/>
</dbReference>
<reference evidence="5" key="1">
    <citation type="submission" date="2022-11" db="EMBL/GenBank/DDBJ databases">
        <authorList>
            <person name="Scott C."/>
            <person name="Bruce N."/>
        </authorList>
    </citation>
    <scope>NUCLEOTIDE SEQUENCE</scope>
</reference>
<proteinExistence type="predicted"/>
<dbReference type="Pfam" id="PF00071">
    <property type="entry name" value="Ras"/>
    <property type="match status" value="1"/>
</dbReference>